<evidence type="ECO:0000313" key="2">
    <source>
        <dbReference type="WBParaSite" id="ES5_v2.g16400.t1"/>
    </source>
</evidence>
<dbReference type="Proteomes" id="UP000887579">
    <property type="component" value="Unplaced"/>
</dbReference>
<proteinExistence type="predicted"/>
<name>A0AC34FG28_9BILA</name>
<reference evidence="2" key="1">
    <citation type="submission" date="2022-11" db="UniProtKB">
        <authorList>
            <consortium name="WormBaseParasite"/>
        </authorList>
    </citation>
    <scope>IDENTIFICATION</scope>
</reference>
<organism evidence="1 2">
    <name type="scientific">Panagrolaimus sp. ES5</name>
    <dbReference type="NCBI Taxonomy" id="591445"/>
    <lineage>
        <taxon>Eukaryota</taxon>
        <taxon>Metazoa</taxon>
        <taxon>Ecdysozoa</taxon>
        <taxon>Nematoda</taxon>
        <taxon>Chromadorea</taxon>
        <taxon>Rhabditida</taxon>
        <taxon>Tylenchina</taxon>
        <taxon>Panagrolaimomorpha</taxon>
        <taxon>Panagrolaimoidea</taxon>
        <taxon>Panagrolaimidae</taxon>
        <taxon>Panagrolaimus</taxon>
    </lineage>
</organism>
<accession>A0AC34FG28</accession>
<protein>
    <submittedName>
        <fullName evidence="2">Protein kinase domain-containing protein</fullName>
    </submittedName>
</protein>
<sequence length="224" mass="24412">MEFENLKSLKHKNIITLYEYGQFENLLALRLEYVSGGDLHNYIVKNGKLSQANACGIFGQLLTGVQYLHQKQIAHRDLKPPNLLITSDGILKIADFGLAKTIKAAIFQATVCEAAPMHKQTVCGTPGYMAPEGTCFNIAPMNKKVKQDDKRDKAIIPAKNGNPTRKVFDEKAKLVKYESGGRVIYTHAKASGYGIQVSSSALASASASASASAFASAKYIRRDN</sequence>
<evidence type="ECO:0000313" key="1">
    <source>
        <dbReference type="Proteomes" id="UP000887579"/>
    </source>
</evidence>
<dbReference type="WBParaSite" id="ES5_v2.g16400.t1">
    <property type="protein sequence ID" value="ES5_v2.g16400.t1"/>
    <property type="gene ID" value="ES5_v2.g16400"/>
</dbReference>